<keyword evidence="5" id="KW-0411">Iron-sulfur</keyword>
<comment type="caution">
    <text evidence="7">The sequence shown here is derived from an EMBL/GenBank/DDBJ whole genome shotgun (WGS) entry which is preliminary data.</text>
</comment>
<feature type="domain" description="2Fe-2S ferredoxin-type" evidence="6">
    <location>
        <begin position="1"/>
        <end position="78"/>
    </location>
</feature>
<accession>A0ABS5VZV6</accession>
<keyword evidence="1" id="KW-0001">2Fe-2S</keyword>
<dbReference type="InterPro" id="IPR036010">
    <property type="entry name" value="2Fe-2S_ferredoxin-like_sf"/>
</dbReference>
<name>A0ABS5VZV6_9SPHN</name>
<dbReference type="EMBL" id="JAHFVK010000001">
    <property type="protein sequence ID" value="MBT2133052.1"/>
    <property type="molecule type" value="Genomic_DNA"/>
</dbReference>
<dbReference type="Gene3D" id="3.10.20.30">
    <property type="match status" value="1"/>
</dbReference>
<keyword evidence="8" id="KW-1185">Reference proteome</keyword>
<protein>
    <submittedName>
        <fullName evidence="7">(2Fe-2S)-binding protein</fullName>
    </submittedName>
</protein>
<dbReference type="InterPro" id="IPR051452">
    <property type="entry name" value="Diverse_Oxidoreductases"/>
</dbReference>
<evidence type="ECO:0000259" key="6">
    <source>
        <dbReference type="PROSITE" id="PS51085"/>
    </source>
</evidence>
<dbReference type="PANTHER" id="PTHR44379">
    <property type="entry name" value="OXIDOREDUCTASE WITH IRON-SULFUR SUBUNIT"/>
    <property type="match status" value="1"/>
</dbReference>
<evidence type="ECO:0000256" key="2">
    <source>
        <dbReference type="ARBA" id="ARBA00022723"/>
    </source>
</evidence>
<evidence type="ECO:0000313" key="8">
    <source>
        <dbReference type="Proteomes" id="UP000811255"/>
    </source>
</evidence>
<sequence length="157" mass="16723">MTYRVNINGEVRELDVPEDMPLLWALRNELGMVGTKFGCGKALCGACTVHVDGVAQRSCSLPVGSIGADSKVTTIEALEKTEIGRALQQAWLEEDVMQCGYCQAGQLMNASALLARNPKPSASQIDSAMAGNICRCACYTRIRDAIAVVAEKGTANV</sequence>
<dbReference type="SUPFAM" id="SSF47741">
    <property type="entry name" value="CO dehydrogenase ISP C-domain like"/>
    <property type="match status" value="1"/>
</dbReference>
<dbReference type="CDD" id="cd00207">
    <property type="entry name" value="fer2"/>
    <property type="match status" value="1"/>
</dbReference>
<dbReference type="InterPro" id="IPR002888">
    <property type="entry name" value="2Fe-2S-bd"/>
</dbReference>
<gene>
    <name evidence="7" type="ORF">KK137_01790</name>
</gene>
<dbReference type="PROSITE" id="PS00197">
    <property type="entry name" value="2FE2S_FER_1"/>
    <property type="match status" value="1"/>
</dbReference>
<evidence type="ECO:0000313" key="7">
    <source>
        <dbReference type="EMBL" id="MBT2133052.1"/>
    </source>
</evidence>
<dbReference type="InterPro" id="IPR006058">
    <property type="entry name" value="2Fe2S_fd_BS"/>
</dbReference>
<dbReference type="PANTHER" id="PTHR44379:SF2">
    <property type="entry name" value="BLR6218 PROTEIN"/>
    <property type="match status" value="1"/>
</dbReference>
<keyword evidence="2" id="KW-0479">Metal-binding</keyword>
<dbReference type="InterPro" id="IPR036884">
    <property type="entry name" value="2Fe-2S-bd_dom_sf"/>
</dbReference>
<keyword evidence="3" id="KW-0560">Oxidoreductase</keyword>
<dbReference type="Proteomes" id="UP000811255">
    <property type="component" value="Unassembled WGS sequence"/>
</dbReference>
<dbReference type="SUPFAM" id="SSF54292">
    <property type="entry name" value="2Fe-2S ferredoxin-like"/>
    <property type="match status" value="1"/>
</dbReference>
<proteinExistence type="predicted"/>
<evidence type="ECO:0000256" key="5">
    <source>
        <dbReference type="ARBA" id="ARBA00023014"/>
    </source>
</evidence>
<dbReference type="RefSeq" id="WP_214534341.1">
    <property type="nucleotide sequence ID" value="NZ_JAHFVK010000001.1"/>
</dbReference>
<dbReference type="Pfam" id="PF01799">
    <property type="entry name" value="Fer2_2"/>
    <property type="match status" value="1"/>
</dbReference>
<evidence type="ECO:0000256" key="4">
    <source>
        <dbReference type="ARBA" id="ARBA00023004"/>
    </source>
</evidence>
<keyword evidence="4" id="KW-0408">Iron</keyword>
<dbReference type="InterPro" id="IPR012675">
    <property type="entry name" value="Beta-grasp_dom_sf"/>
</dbReference>
<dbReference type="InterPro" id="IPR001041">
    <property type="entry name" value="2Fe-2S_ferredoxin-type"/>
</dbReference>
<evidence type="ECO:0000256" key="1">
    <source>
        <dbReference type="ARBA" id="ARBA00022714"/>
    </source>
</evidence>
<organism evidence="7 8">
    <name type="scientific">Croceibacterium selenioxidans</name>
    <dbReference type="NCBI Taxonomy" id="2838833"/>
    <lineage>
        <taxon>Bacteria</taxon>
        <taxon>Pseudomonadati</taxon>
        <taxon>Pseudomonadota</taxon>
        <taxon>Alphaproteobacteria</taxon>
        <taxon>Sphingomonadales</taxon>
        <taxon>Erythrobacteraceae</taxon>
        <taxon>Croceibacterium</taxon>
    </lineage>
</organism>
<dbReference type="PROSITE" id="PS51085">
    <property type="entry name" value="2FE2S_FER_2"/>
    <property type="match status" value="1"/>
</dbReference>
<dbReference type="Gene3D" id="1.10.150.120">
    <property type="entry name" value="[2Fe-2S]-binding domain"/>
    <property type="match status" value="1"/>
</dbReference>
<evidence type="ECO:0000256" key="3">
    <source>
        <dbReference type="ARBA" id="ARBA00023002"/>
    </source>
</evidence>
<dbReference type="Pfam" id="PF00111">
    <property type="entry name" value="Fer2"/>
    <property type="match status" value="1"/>
</dbReference>
<reference evidence="7 8" key="1">
    <citation type="submission" date="2021-05" db="EMBL/GenBank/DDBJ databases">
        <title>Croceibacterium sp. LX-88 genome sequence.</title>
        <authorList>
            <person name="Luo X."/>
        </authorList>
    </citation>
    <scope>NUCLEOTIDE SEQUENCE [LARGE SCALE GENOMIC DNA]</scope>
    <source>
        <strain evidence="7 8">LX-88</strain>
    </source>
</reference>